<name>A0A0E9WTG6_ANGAN</name>
<protein>
    <submittedName>
        <fullName evidence="2">Uncharacterized protein</fullName>
    </submittedName>
</protein>
<evidence type="ECO:0000313" key="2">
    <source>
        <dbReference type="EMBL" id="JAH92825.1"/>
    </source>
</evidence>
<keyword evidence="1" id="KW-0812">Transmembrane</keyword>
<keyword evidence="1" id="KW-0472">Membrane</keyword>
<dbReference type="EMBL" id="GBXM01015752">
    <property type="protein sequence ID" value="JAH92825.1"/>
    <property type="molecule type" value="Transcribed_RNA"/>
</dbReference>
<accession>A0A0E9WTG6</accession>
<evidence type="ECO:0000256" key="1">
    <source>
        <dbReference type="SAM" id="Phobius"/>
    </source>
</evidence>
<keyword evidence="1" id="KW-1133">Transmembrane helix</keyword>
<dbReference type="AlphaFoldDB" id="A0A0E9WTG6"/>
<organism evidence="2">
    <name type="scientific">Anguilla anguilla</name>
    <name type="common">European freshwater eel</name>
    <name type="synonym">Muraena anguilla</name>
    <dbReference type="NCBI Taxonomy" id="7936"/>
    <lineage>
        <taxon>Eukaryota</taxon>
        <taxon>Metazoa</taxon>
        <taxon>Chordata</taxon>
        <taxon>Craniata</taxon>
        <taxon>Vertebrata</taxon>
        <taxon>Euteleostomi</taxon>
        <taxon>Actinopterygii</taxon>
        <taxon>Neopterygii</taxon>
        <taxon>Teleostei</taxon>
        <taxon>Anguilliformes</taxon>
        <taxon>Anguillidae</taxon>
        <taxon>Anguilla</taxon>
    </lineage>
</organism>
<feature type="transmembrane region" description="Helical" evidence="1">
    <location>
        <begin position="60"/>
        <end position="81"/>
    </location>
</feature>
<reference evidence="2" key="2">
    <citation type="journal article" date="2015" name="Fish Shellfish Immunol.">
        <title>Early steps in the European eel (Anguilla anguilla)-Vibrio vulnificus interaction in the gills: Role of the RtxA13 toxin.</title>
        <authorList>
            <person name="Callol A."/>
            <person name="Pajuelo D."/>
            <person name="Ebbesson L."/>
            <person name="Teles M."/>
            <person name="MacKenzie S."/>
            <person name="Amaro C."/>
        </authorList>
    </citation>
    <scope>NUCLEOTIDE SEQUENCE</scope>
</reference>
<sequence length="82" mass="9532">MLDGLTILESYISYMDNIFNILDKNRTNKSHVILQKKFHKAREDKRQQTGSYLVLNVCPYWSLCKCGVLLSVSLLVHLVVLY</sequence>
<proteinExistence type="predicted"/>
<reference evidence="2" key="1">
    <citation type="submission" date="2014-11" db="EMBL/GenBank/DDBJ databases">
        <authorList>
            <person name="Amaro Gonzalez C."/>
        </authorList>
    </citation>
    <scope>NUCLEOTIDE SEQUENCE</scope>
</reference>